<sequence length="619" mass="64923">MTPSSALLLIFLVGPLLPAAATAGSPSVPTLDVSEIHSGQKAVVKTVFEGDRIEAFDAEIVGVLHGGRVEGDMILARATSERVLHTGVAAGMSGSPVYVDGKLIGALSSGWAFSRDPLFGVTPIAEMLEVLDRPALATPGGTAGPTGADLQTRSAGLRFGEFRWDDPPSPAAADPAAAAGSQPLAADARDAMSGMPPLRIPLAASGLSPLALEPLGRELASLGFAVVPGGRAPAGGPPPEALIPGAAVAVDVMRGDLLLSAIGTVTYRDGDRVLIFGHPLFQSGDVKLPLSTAVITTVVSNQMSSFKLGVTGREAGTATQDRRSAVAGTIGGAPRLLPVRVSVRGAAPAAQEFRFETIEDRSLAPPLIAVAAVNSLLESGGTGANQTLRWKVLLHRRGSAPLALTDLVAGDAPVGEVAAAVASPLRFLFNNPFQRLVLDSVRVTLEIEPGREQWTLRGARVLDAVVRPGGRVRVRCELERWHGEREERDLNLTMPEEVPEGRYLLWVGGGPELARYEASRLPWRYRPTSLDDAWRRLATLRPADALYAALFARAPEVTSDGRDYPELPISALALLASGQAAGDDTHRGDAARLDERRETLGGVVRGELQLQVTVDPGAP</sequence>
<evidence type="ECO:0000313" key="3">
    <source>
        <dbReference type="EMBL" id="TMQ57915.1"/>
    </source>
</evidence>
<reference evidence="3 4" key="1">
    <citation type="journal article" date="2019" name="Nat. Microbiol.">
        <title>Mediterranean grassland soil C-N compound turnover is dependent on rainfall and depth, and is mediated by genomically divergent microorganisms.</title>
        <authorList>
            <person name="Diamond S."/>
            <person name="Andeer P.F."/>
            <person name="Li Z."/>
            <person name="Crits-Christoph A."/>
            <person name="Burstein D."/>
            <person name="Anantharaman K."/>
            <person name="Lane K.R."/>
            <person name="Thomas B.C."/>
            <person name="Pan C."/>
            <person name="Northen T.R."/>
            <person name="Banfield J.F."/>
        </authorList>
    </citation>
    <scope>NUCLEOTIDE SEQUENCE [LARGE SCALE GENOMIC DNA]</scope>
    <source>
        <strain evidence="3">WS_2</strain>
    </source>
</reference>
<evidence type="ECO:0000256" key="1">
    <source>
        <dbReference type="SAM" id="SignalP"/>
    </source>
</evidence>
<protein>
    <recommendedName>
        <fullName evidence="2">Peptidase S55 domain-containing protein</fullName>
    </recommendedName>
</protein>
<dbReference type="EMBL" id="VBOS01000099">
    <property type="protein sequence ID" value="TMQ57915.1"/>
    <property type="molecule type" value="Genomic_DNA"/>
</dbReference>
<dbReference type="Proteomes" id="UP000317716">
    <property type="component" value="Unassembled WGS sequence"/>
</dbReference>
<name>A0A538T2Q0_UNCEI</name>
<evidence type="ECO:0000313" key="4">
    <source>
        <dbReference type="Proteomes" id="UP000317716"/>
    </source>
</evidence>
<gene>
    <name evidence="3" type="ORF">E6K72_03165</name>
</gene>
<organism evidence="3 4">
    <name type="scientific">Eiseniibacteriota bacterium</name>
    <dbReference type="NCBI Taxonomy" id="2212470"/>
    <lineage>
        <taxon>Bacteria</taxon>
        <taxon>Candidatus Eiseniibacteriota</taxon>
    </lineage>
</organism>
<feature type="signal peptide" evidence="1">
    <location>
        <begin position="1"/>
        <end position="23"/>
    </location>
</feature>
<feature type="chain" id="PRO_5021857437" description="Peptidase S55 domain-containing protein" evidence="1">
    <location>
        <begin position="24"/>
        <end position="619"/>
    </location>
</feature>
<dbReference type="Pfam" id="PF05580">
    <property type="entry name" value="Peptidase_S55"/>
    <property type="match status" value="1"/>
</dbReference>
<dbReference type="InterPro" id="IPR008763">
    <property type="entry name" value="Peptidase_S55"/>
</dbReference>
<dbReference type="PROSITE" id="PS51494">
    <property type="entry name" value="SPOIVB"/>
    <property type="match status" value="1"/>
</dbReference>
<accession>A0A538T2Q0</accession>
<proteinExistence type="predicted"/>
<feature type="domain" description="Peptidase S55" evidence="2">
    <location>
        <begin position="1"/>
        <end position="143"/>
    </location>
</feature>
<dbReference type="AlphaFoldDB" id="A0A538T2Q0"/>
<comment type="caution">
    <text evidence="3">The sequence shown here is derived from an EMBL/GenBank/DDBJ whole genome shotgun (WGS) entry which is preliminary data.</text>
</comment>
<keyword evidence="1" id="KW-0732">Signal</keyword>
<evidence type="ECO:0000259" key="2">
    <source>
        <dbReference type="PROSITE" id="PS51494"/>
    </source>
</evidence>